<dbReference type="RefSeq" id="WP_241491598.1">
    <property type="nucleotide sequence ID" value="NZ_JRXF01000014.1"/>
</dbReference>
<gene>
    <name evidence="1" type="ORF">NG43_10585</name>
</gene>
<dbReference type="AlphaFoldDB" id="A0A0L7TDN8"/>
<organism evidence="1 2">
    <name type="scientific">Winslowiella iniecta</name>
    <dbReference type="NCBI Taxonomy" id="1560201"/>
    <lineage>
        <taxon>Bacteria</taxon>
        <taxon>Pseudomonadati</taxon>
        <taxon>Pseudomonadota</taxon>
        <taxon>Gammaproteobacteria</taxon>
        <taxon>Enterobacterales</taxon>
        <taxon>Erwiniaceae</taxon>
        <taxon>Winslowiella</taxon>
    </lineage>
</organism>
<dbReference type="Proteomes" id="UP000036851">
    <property type="component" value="Unassembled WGS sequence"/>
</dbReference>
<sequence>MTRKQQPLFDAVMTRQALIDALKKCDPRVQWRNPVMFVVYLGS</sequence>
<evidence type="ECO:0000313" key="2">
    <source>
        <dbReference type="Proteomes" id="UP000036851"/>
    </source>
</evidence>
<accession>A0A0L7TDN8</accession>
<protein>
    <submittedName>
        <fullName evidence="1">Potassium-transporting ATPase subunit B</fullName>
        <ecNumber evidence="1">3.6.3.12</ecNumber>
    </submittedName>
</protein>
<dbReference type="PATRIC" id="fig|1560201.4.peg.2299"/>
<dbReference type="GO" id="GO:0016787">
    <property type="term" value="F:hydrolase activity"/>
    <property type="evidence" value="ECO:0007669"/>
    <property type="project" value="UniProtKB-KW"/>
</dbReference>
<proteinExistence type="predicted"/>
<name>A0A0L7TDN8_9GAMM</name>
<feature type="non-terminal residue" evidence="1">
    <location>
        <position position="43"/>
    </location>
</feature>
<evidence type="ECO:0000313" key="1">
    <source>
        <dbReference type="EMBL" id="KOC93484.1"/>
    </source>
</evidence>
<comment type="caution">
    <text evidence="1">The sequence shown here is derived from an EMBL/GenBank/DDBJ whole genome shotgun (WGS) entry which is preliminary data.</text>
</comment>
<dbReference type="EMBL" id="JRXF01000014">
    <property type="protein sequence ID" value="KOC93484.1"/>
    <property type="molecule type" value="Genomic_DNA"/>
</dbReference>
<dbReference type="EC" id="3.6.3.12" evidence="1"/>
<keyword evidence="1" id="KW-0378">Hydrolase</keyword>
<reference evidence="1 2" key="1">
    <citation type="journal article" date="2015" name="Int. J. Syst. Evol. Microbiol.">
        <title>Erwinia iniecta sp. nov., isolated from Russian wheat aphids (Diuraphis noxia).</title>
        <authorList>
            <person name="Campillo T."/>
            <person name="Luna E."/>
            <person name="Portier P."/>
            <person name="Fischer-Le Saux M."/>
            <person name="Lapitan N."/>
            <person name="Tisserat N.A."/>
            <person name="Leach J.E."/>
        </authorList>
    </citation>
    <scope>NUCLEOTIDE SEQUENCE [LARGE SCALE GENOMIC DNA]</scope>
    <source>
        <strain evidence="1 2">B149</strain>
    </source>
</reference>